<comment type="similarity">
    <text evidence="1">Belongs to the short-chain dehydrogenases/reductases (SDR) family.</text>
</comment>
<keyword evidence="3" id="KW-0520">NAD</keyword>
<dbReference type="NCBIfam" id="NF005559">
    <property type="entry name" value="PRK07231.1"/>
    <property type="match status" value="1"/>
</dbReference>
<dbReference type="Proteomes" id="UP001501020">
    <property type="component" value="Unassembled WGS sequence"/>
</dbReference>
<dbReference type="Pfam" id="PF13561">
    <property type="entry name" value="adh_short_C2"/>
    <property type="match status" value="1"/>
</dbReference>
<dbReference type="EMBL" id="BAAAMR010000003">
    <property type="protein sequence ID" value="GAA2121049.1"/>
    <property type="molecule type" value="Genomic_DNA"/>
</dbReference>
<dbReference type="PRINTS" id="PR00081">
    <property type="entry name" value="GDHRDH"/>
</dbReference>
<keyword evidence="2" id="KW-0560">Oxidoreductase</keyword>
<protein>
    <submittedName>
        <fullName evidence="6">SDR family NAD(P)-dependent oxidoreductase</fullName>
    </submittedName>
</protein>
<comment type="caution">
    <text evidence="6">The sequence shown here is derived from an EMBL/GenBank/DDBJ whole genome shotgun (WGS) entry which is preliminary data.</text>
</comment>
<dbReference type="CDD" id="cd05233">
    <property type="entry name" value="SDR_c"/>
    <property type="match status" value="1"/>
</dbReference>
<keyword evidence="4" id="KW-0443">Lipid metabolism</keyword>
<dbReference type="PRINTS" id="PR00080">
    <property type="entry name" value="SDRFAMILY"/>
</dbReference>
<evidence type="ECO:0000256" key="1">
    <source>
        <dbReference type="ARBA" id="ARBA00006484"/>
    </source>
</evidence>
<keyword evidence="7" id="KW-1185">Reference proteome</keyword>
<evidence type="ECO:0000256" key="4">
    <source>
        <dbReference type="ARBA" id="ARBA00023098"/>
    </source>
</evidence>
<gene>
    <name evidence="6" type="ORF">GCM10009727_06200</name>
</gene>
<evidence type="ECO:0000313" key="7">
    <source>
        <dbReference type="Proteomes" id="UP001501020"/>
    </source>
</evidence>
<accession>A0ABN2Y4P6</accession>
<keyword evidence="5" id="KW-0753">Steroid metabolism</keyword>
<dbReference type="SUPFAM" id="SSF51735">
    <property type="entry name" value="NAD(P)-binding Rossmann-fold domains"/>
    <property type="match status" value="1"/>
</dbReference>
<evidence type="ECO:0000313" key="6">
    <source>
        <dbReference type="EMBL" id="GAA2121049.1"/>
    </source>
</evidence>
<evidence type="ECO:0000256" key="5">
    <source>
        <dbReference type="ARBA" id="ARBA00023221"/>
    </source>
</evidence>
<sequence>MKRMLLDGKSAVVTGAGSGVGRASALRFAEEGARLVCADISLERVEETAKLIAEAGGTAVAVRADVSVEDDVVAMLGAAVENFGRLDVLFNNVGIPTPRLGARLEDHTVEDFERLTSVNLRGVFLGCKHAVLRFKEQADGGVILNTGSVAGLVGWGGSVYGATKGAVHQLTRAVAIEGAPFGIRVNAICPAGMPYTNFMAAGGLRNGDAAAQEEAARQVGASHPLGRPITAEDCAEAAVYLVSDRAANITGVLLPVDGGYVAR</sequence>
<dbReference type="Gene3D" id="3.40.50.720">
    <property type="entry name" value="NAD(P)-binding Rossmann-like Domain"/>
    <property type="match status" value="1"/>
</dbReference>
<reference evidence="6 7" key="1">
    <citation type="journal article" date="2019" name="Int. J. Syst. Evol. Microbiol.">
        <title>The Global Catalogue of Microorganisms (GCM) 10K type strain sequencing project: providing services to taxonomists for standard genome sequencing and annotation.</title>
        <authorList>
            <consortium name="The Broad Institute Genomics Platform"/>
            <consortium name="The Broad Institute Genome Sequencing Center for Infectious Disease"/>
            <person name="Wu L."/>
            <person name="Ma J."/>
        </authorList>
    </citation>
    <scope>NUCLEOTIDE SEQUENCE [LARGE SCALE GENOMIC DNA]</scope>
    <source>
        <strain evidence="6 7">JCM 13850</strain>
    </source>
</reference>
<dbReference type="PANTHER" id="PTHR43180:SF28">
    <property type="entry name" value="NAD(P)-BINDING ROSSMANN-FOLD SUPERFAMILY PROTEIN"/>
    <property type="match status" value="1"/>
</dbReference>
<name>A0ABN2Y4P6_9ACTN</name>
<proteinExistence type="inferred from homology"/>
<evidence type="ECO:0000256" key="2">
    <source>
        <dbReference type="ARBA" id="ARBA00023002"/>
    </source>
</evidence>
<evidence type="ECO:0000256" key="3">
    <source>
        <dbReference type="ARBA" id="ARBA00023027"/>
    </source>
</evidence>
<dbReference type="PANTHER" id="PTHR43180">
    <property type="entry name" value="3-OXOACYL-(ACYL-CARRIER-PROTEIN) REDUCTASE (AFU_ORTHOLOGUE AFUA_6G11210)"/>
    <property type="match status" value="1"/>
</dbReference>
<dbReference type="InterPro" id="IPR002347">
    <property type="entry name" value="SDR_fam"/>
</dbReference>
<dbReference type="InterPro" id="IPR036291">
    <property type="entry name" value="NAD(P)-bd_dom_sf"/>
</dbReference>
<organism evidence="6 7">
    <name type="scientific">Actinomadura napierensis</name>
    <dbReference type="NCBI Taxonomy" id="267854"/>
    <lineage>
        <taxon>Bacteria</taxon>
        <taxon>Bacillati</taxon>
        <taxon>Actinomycetota</taxon>
        <taxon>Actinomycetes</taxon>
        <taxon>Streptosporangiales</taxon>
        <taxon>Thermomonosporaceae</taxon>
        <taxon>Actinomadura</taxon>
    </lineage>
</organism>